<dbReference type="RefSeq" id="WP_284102818.1">
    <property type="nucleotide sequence ID" value="NZ_JARRAF010000039.1"/>
</dbReference>
<evidence type="ECO:0000313" key="1">
    <source>
        <dbReference type="EMBL" id="MDK2126499.1"/>
    </source>
</evidence>
<evidence type="ECO:0008006" key="3">
    <source>
        <dbReference type="Google" id="ProtNLM"/>
    </source>
</evidence>
<dbReference type="EMBL" id="JARRAF010000039">
    <property type="protein sequence ID" value="MDK2126499.1"/>
    <property type="molecule type" value="Genomic_DNA"/>
</dbReference>
<proteinExistence type="predicted"/>
<evidence type="ECO:0000313" key="2">
    <source>
        <dbReference type="Proteomes" id="UP001172778"/>
    </source>
</evidence>
<protein>
    <recommendedName>
        <fullName evidence="3">ArsR family transcriptional regulator</fullName>
    </recommendedName>
</protein>
<comment type="caution">
    <text evidence="1">The sequence shown here is derived from an EMBL/GenBank/DDBJ whole genome shotgun (WGS) entry which is preliminary data.</text>
</comment>
<accession>A0ABT7E2F5</accession>
<gene>
    <name evidence="1" type="ORF">PZA18_20875</name>
</gene>
<keyword evidence="2" id="KW-1185">Reference proteome</keyword>
<name>A0ABT7E2F5_9NEIS</name>
<sequence length="98" mass="10820">MSEQDQSDAQIDAMVLNLLAQHTVFEQANFVVGGEAMTLASLERLVARGLASRQHGKVYTITEAGQAARRQKLSLPHAEGSRLLQGTLRLLKEKARRH</sequence>
<reference evidence="1" key="1">
    <citation type="submission" date="2023-03" db="EMBL/GenBank/DDBJ databases">
        <title>Chitinimonas shenzhenensis gen. nov., sp. nov., a novel member of family Burkholderiaceae isolated from activated sludge collected in Shen Zhen, China.</title>
        <authorList>
            <person name="Wang X."/>
        </authorList>
    </citation>
    <scope>NUCLEOTIDE SEQUENCE</scope>
    <source>
        <strain evidence="1">DQS-5</strain>
    </source>
</reference>
<organism evidence="1 2">
    <name type="scientific">Parachitinimonas caeni</name>
    <dbReference type="NCBI Taxonomy" id="3031301"/>
    <lineage>
        <taxon>Bacteria</taxon>
        <taxon>Pseudomonadati</taxon>
        <taxon>Pseudomonadota</taxon>
        <taxon>Betaproteobacteria</taxon>
        <taxon>Neisseriales</taxon>
        <taxon>Chitinibacteraceae</taxon>
        <taxon>Parachitinimonas</taxon>
    </lineage>
</organism>
<dbReference type="Proteomes" id="UP001172778">
    <property type="component" value="Unassembled WGS sequence"/>
</dbReference>